<comment type="caution">
    <text evidence="3">The sequence shown here is derived from an EMBL/GenBank/DDBJ whole genome shotgun (WGS) entry which is preliminary data.</text>
</comment>
<dbReference type="InterPro" id="IPR036047">
    <property type="entry name" value="F-box-like_dom_sf"/>
</dbReference>
<feature type="compositionally biased region" description="Basic and acidic residues" evidence="1">
    <location>
        <begin position="87"/>
        <end position="103"/>
    </location>
</feature>
<dbReference type="Proteomes" id="UP000717696">
    <property type="component" value="Unassembled WGS sequence"/>
</dbReference>
<dbReference type="EMBL" id="JAGMUU010000022">
    <property type="protein sequence ID" value="KAH7127805.1"/>
    <property type="molecule type" value="Genomic_DNA"/>
</dbReference>
<gene>
    <name evidence="3" type="ORF">B0J13DRAFT_645844</name>
</gene>
<dbReference type="PROSITE" id="PS50181">
    <property type="entry name" value="FBOX"/>
    <property type="match status" value="1"/>
</dbReference>
<dbReference type="Pfam" id="PF00646">
    <property type="entry name" value="F-box"/>
    <property type="match status" value="1"/>
</dbReference>
<name>A0A9P9IQS4_9HYPO</name>
<accession>A0A9P9IQS4</accession>
<feature type="domain" description="F-box" evidence="2">
    <location>
        <begin position="313"/>
        <end position="357"/>
    </location>
</feature>
<evidence type="ECO:0000256" key="1">
    <source>
        <dbReference type="SAM" id="MobiDB-lite"/>
    </source>
</evidence>
<feature type="compositionally biased region" description="Basic and acidic residues" evidence="1">
    <location>
        <begin position="406"/>
        <end position="420"/>
    </location>
</feature>
<evidence type="ECO:0000259" key="2">
    <source>
        <dbReference type="PROSITE" id="PS50181"/>
    </source>
</evidence>
<dbReference type="AlphaFoldDB" id="A0A9P9IQS4"/>
<organism evidence="3 4">
    <name type="scientific">Dactylonectria estremocensis</name>
    <dbReference type="NCBI Taxonomy" id="1079267"/>
    <lineage>
        <taxon>Eukaryota</taxon>
        <taxon>Fungi</taxon>
        <taxon>Dikarya</taxon>
        <taxon>Ascomycota</taxon>
        <taxon>Pezizomycotina</taxon>
        <taxon>Sordariomycetes</taxon>
        <taxon>Hypocreomycetidae</taxon>
        <taxon>Hypocreales</taxon>
        <taxon>Nectriaceae</taxon>
        <taxon>Dactylonectria</taxon>
    </lineage>
</organism>
<evidence type="ECO:0000313" key="3">
    <source>
        <dbReference type="EMBL" id="KAH7127805.1"/>
    </source>
</evidence>
<protein>
    <recommendedName>
        <fullName evidence="2">F-box domain-containing protein</fullName>
    </recommendedName>
</protein>
<evidence type="ECO:0000313" key="4">
    <source>
        <dbReference type="Proteomes" id="UP000717696"/>
    </source>
</evidence>
<keyword evidence="4" id="KW-1185">Reference proteome</keyword>
<dbReference type="SUPFAM" id="SSF81383">
    <property type="entry name" value="F-box domain"/>
    <property type="match status" value="1"/>
</dbReference>
<feature type="region of interest" description="Disordered" evidence="1">
    <location>
        <begin position="292"/>
        <end position="314"/>
    </location>
</feature>
<dbReference type="OrthoDB" id="40579at2759"/>
<proteinExistence type="predicted"/>
<sequence length="483" mass="54581">MGYSEIHCKICGVGFNIGRIRTVSEPRTAAWTSTRAFPGTYVGSKHFTKSNCPPGCMVALRAQRNPWGARRRGYADPAEPASAQPAGHDDMFPERPDDVPEDEIDRRATVQLRTGARGGYSGHNISLQEMTGCNTVQCLVRKTPSWKPEDGDEEFETSGTFFLSGLSDYMPNRDGPLPSVFPERHGCAEPRPETTFWNEERTAEYALPFHTTCLEVFKQASLYRTGSIDIEALTGWWEVEADHKRTPDFPRDAAVTKSPENYWVHFQGDEYLVADPCRVPGLDSLLEMAQQAPKLDTTQPSPSEPLPREPTTQDPFLRLPQEVRTMILLQVPFDDVVNLQLSSRAFRDIRDAVFRNLVIRDWPWMWEAWSALGYSSWASKTAEELGKLATLSRKRARSNTNNAGGEKQEVEEAQRDDSARSKSVSEAGFLKTAHAINWRKVRLAASTKLAGNHLKGLRNRERIWKDCEEILSRADNYRREGKM</sequence>
<feature type="region of interest" description="Disordered" evidence="1">
    <location>
        <begin position="391"/>
        <end position="420"/>
    </location>
</feature>
<dbReference type="InterPro" id="IPR001810">
    <property type="entry name" value="F-box_dom"/>
</dbReference>
<feature type="region of interest" description="Disordered" evidence="1">
    <location>
        <begin position="68"/>
        <end position="103"/>
    </location>
</feature>
<reference evidence="3" key="1">
    <citation type="journal article" date="2021" name="Nat. Commun.">
        <title>Genetic determinants of endophytism in the Arabidopsis root mycobiome.</title>
        <authorList>
            <person name="Mesny F."/>
            <person name="Miyauchi S."/>
            <person name="Thiergart T."/>
            <person name="Pickel B."/>
            <person name="Atanasova L."/>
            <person name="Karlsson M."/>
            <person name="Huettel B."/>
            <person name="Barry K.W."/>
            <person name="Haridas S."/>
            <person name="Chen C."/>
            <person name="Bauer D."/>
            <person name="Andreopoulos W."/>
            <person name="Pangilinan J."/>
            <person name="LaButti K."/>
            <person name="Riley R."/>
            <person name="Lipzen A."/>
            <person name="Clum A."/>
            <person name="Drula E."/>
            <person name="Henrissat B."/>
            <person name="Kohler A."/>
            <person name="Grigoriev I.V."/>
            <person name="Martin F.M."/>
            <person name="Hacquard S."/>
        </authorList>
    </citation>
    <scope>NUCLEOTIDE SEQUENCE</scope>
    <source>
        <strain evidence="3">MPI-CAGE-AT-0021</strain>
    </source>
</reference>